<dbReference type="PANTHER" id="PTHR21054">
    <property type="entry name" value="ZINC METALLOPROTEINASE-RELATED"/>
    <property type="match status" value="1"/>
</dbReference>
<comment type="catalytic activity">
    <reaction evidence="10">
        <text>L-threonyl-[protein] + ATP = O-phospho-L-threonyl-[protein] + ADP + H(+)</text>
        <dbReference type="Rhea" id="RHEA:46608"/>
        <dbReference type="Rhea" id="RHEA-COMP:11060"/>
        <dbReference type="Rhea" id="RHEA-COMP:11605"/>
        <dbReference type="ChEBI" id="CHEBI:15378"/>
        <dbReference type="ChEBI" id="CHEBI:30013"/>
        <dbReference type="ChEBI" id="CHEBI:30616"/>
        <dbReference type="ChEBI" id="CHEBI:61977"/>
        <dbReference type="ChEBI" id="CHEBI:456216"/>
        <dbReference type="EC" id="2.7.11.1"/>
    </reaction>
</comment>
<dbReference type="InterPro" id="IPR000719">
    <property type="entry name" value="Prot_kinase_dom"/>
</dbReference>
<dbReference type="GO" id="GO:0005524">
    <property type="term" value="F:ATP binding"/>
    <property type="evidence" value="ECO:0007669"/>
    <property type="project" value="UniProtKB-UniRule"/>
</dbReference>
<dbReference type="Pfam" id="PF12044">
    <property type="entry name" value="Metallopep"/>
    <property type="match status" value="1"/>
</dbReference>
<dbReference type="InterPro" id="IPR008271">
    <property type="entry name" value="Ser/Thr_kinase_AS"/>
</dbReference>
<feature type="compositionally biased region" description="Basic and acidic residues" evidence="13">
    <location>
        <begin position="622"/>
        <end position="635"/>
    </location>
</feature>
<feature type="region of interest" description="Disordered" evidence="13">
    <location>
        <begin position="610"/>
        <end position="635"/>
    </location>
</feature>
<dbReference type="InterPro" id="IPR000961">
    <property type="entry name" value="AGC-kinase_C"/>
</dbReference>
<keyword evidence="8 12" id="KW-0067">ATP-binding</keyword>
<dbReference type="InterPro" id="IPR059233">
    <property type="entry name" value="MobB_NdrA/B/Cbk1"/>
</dbReference>
<dbReference type="CDD" id="cd21742">
    <property type="entry name" value="MobB_NDR_LATS-like"/>
    <property type="match status" value="1"/>
</dbReference>
<feature type="binding site" evidence="12">
    <location>
        <position position="258"/>
    </location>
    <ligand>
        <name>ATP</name>
        <dbReference type="ChEBI" id="CHEBI:30616"/>
    </ligand>
</feature>
<comment type="catalytic activity">
    <reaction evidence="11">
        <text>L-seryl-[protein] + ATP = O-phospho-L-seryl-[protein] + ADP + H(+)</text>
        <dbReference type="Rhea" id="RHEA:17989"/>
        <dbReference type="Rhea" id="RHEA-COMP:9863"/>
        <dbReference type="Rhea" id="RHEA-COMP:11604"/>
        <dbReference type="ChEBI" id="CHEBI:15378"/>
        <dbReference type="ChEBI" id="CHEBI:29999"/>
        <dbReference type="ChEBI" id="CHEBI:30616"/>
        <dbReference type="ChEBI" id="CHEBI:83421"/>
        <dbReference type="ChEBI" id="CHEBI:456216"/>
        <dbReference type="EC" id="2.7.11.1"/>
    </reaction>
</comment>
<feature type="domain" description="Jacalin-type lectin" evidence="17">
    <location>
        <begin position="1166"/>
        <end position="1321"/>
    </location>
</feature>
<keyword evidence="6 12" id="KW-0547">Nucleotide-binding</keyword>
<comment type="similarity">
    <text evidence="1">Belongs to the protein kinase superfamily. AGC Ser/Thr protein kinase family. DMPK subfamily.</text>
</comment>
<dbReference type="Proteomes" id="UP000789570">
    <property type="component" value="Unassembled WGS sequence"/>
</dbReference>
<dbReference type="PROSITE" id="PS50108">
    <property type="entry name" value="CRIB"/>
    <property type="match status" value="1"/>
</dbReference>
<dbReference type="PROSITE" id="PS00107">
    <property type="entry name" value="PROTEIN_KINASE_ATP"/>
    <property type="match status" value="1"/>
</dbReference>
<evidence type="ECO:0000256" key="2">
    <source>
        <dbReference type="ARBA" id="ARBA00012513"/>
    </source>
</evidence>
<keyword evidence="5" id="KW-0808">Transferase</keyword>
<dbReference type="SUPFAM" id="SSF56112">
    <property type="entry name" value="Protein kinase-like (PK-like)"/>
    <property type="match status" value="1"/>
</dbReference>
<evidence type="ECO:0000259" key="16">
    <source>
        <dbReference type="PROSITE" id="PS51285"/>
    </source>
</evidence>
<evidence type="ECO:0000256" key="1">
    <source>
        <dbReference type="ARBA" id="ARBA00005719"/>
    </source>
</evidence>
<keyword evidence="19" id="KW-1185">Reference proteome</keyword>
<dbReference type="SUPFAM" id="SSF55486">
    <property type="entry name" value="Metalloproteases ('zincins'), catalytic domain"/>
    <property type="match status" value="1"/>
</dbReference>
<dbReference type="PANTHER" id="PTHR21054:SF2">
    <property type="entry name" value="MIP04191P"/>
    <property type="match status" value="1"/>
</dbReference>
<evidence type="ECO:0000256" key="12">
    <source>
        <dbReference type="PROSITE-ProRule" id="PRU10141"/>
    </source>
</evidence>
<dbReference type="FunFam" id="3.30.200.20:FF:000192">
    <property type="entry name" value="Serine/threonine-protein kinase cot-1"/>
    <property type="match status" value="1"/>
</dbReference>
<sequence>MFKRKSTTINNIPTLTPRAKSPPVNKRTSITSPRFYEILDYVATKMNVPLHFGSFMKRRFNKDDISAPRDFEHLIHTESGEQAEDFLVYLNNQTLSKCPGDTIHYKTFSKQFDGEPLIPDIEINKSGTVIIKNYAKDKLPIDDSEFLNQIVPSLTTIEKSVAAKVYFENYFYGILKKPSGRSKRRMQLETELENMKISDQDKREIRQEWLNLESDYMRLLRRKITINSFQIIKTVGHGAFGVVKLVRDHTTGVTYAMKVMRKADMLKKGQEGHVKAERDLLTAAAETAQWIVKLNYSFQDVDHLYLVMEYMPGGDLLNLLIEKDIFEEEFAKFYVAEMILCIEEAHKMGYIHRDVKPDNFLFDGEGHIRLSDFGLATDFHWVHDSHYYEQQRRDLLRKTGVDLETDTLSKAMAKKYRTPKWMDQWSDEDVSDSDVPNTRVLSWRDKNRKKMAFSVVGTNNYMAPEVLRGTGYNRGCDWWSLGVIIFEMLYGYPPFSSKTRHATRQKIVNWRQYLRFPSRPRVSREVQDLIENLICEKEDRLGSKSTASAVKPNGLYMASRKSAVLGLGDASEIKLHPWFKGIDWENLHKKTPPFRPQLSSEIDTRYFEDNIDDNPLAPPGGEVERKPKDPMLRDKNHGKEILKMRKELAFKGYTYKGLPLENQRGGMAERVKTRGSGIKNDMSLRRVLLIYGRAGPRDVKFQSNITVEHHATNFPSTTWPVFNSHFKCLVHLDPGSNDIKLILDKQGIQFSHDSKPLTTILQVNYIPLLQNPPLHLAILVAKDSKEVIDAPKEKEKSGENKLESVIAKLRCAGYLWQAFTAEQMSRNEFGRRVFRLEEEWIEDTLSNQKPGLRQTAKVHIIRSSYTLEQILDPDIAQQNPNRNDDKKDLYSMFTDGLKEYGVPFSNQCYVAGLILDSHYENSLDMKLVRGHAALGGGGGNLQLGIFGSHLTHAWPRHLEEVVDCFQDDTITDETRLSNDVGESGTWWKCCNVGIGAFLHEVGHCLGAPHSPSGIMARGFNNLNRTFTVKEPNNPSPITPSDENGAHWHRCDIIRFRYHPCFRLLSDPPLSTEFKNLSADFWLLNEFILIKSPSGISLIEFHVEESLRDYIEYVHDDNHQTEVRLKISEIIEKYEKYDDNRVIKLNVVSKNQTEHSLSNLQRFLRESKVILPIYGEVIKSPYLGKLDERLTEFRVFFNKFIANENESVKLKRMVVQYDYYINGITFFWSDGTHLSVGKDHGNKKEFRFMEGNEEIVELKVNSGWYIDGFEIKTNLGRSSEWFGKHGGDDHILKVPNNHEFESIGLYGTGDDFVNTLGLIYKLK</sequence>
<dbReference type="InterPro" id="IPR036404">
    <property type="entry name" value="Jacalin-like_lectin_dom_sf"/>
</dbReference>
<keyword evidence="4" id="KW-0597">Phosphoprotein</keyword>
<evidence type="ECO:0000256" key="13">
    <source>
        <dbReference type="SAM" id="MobiDB-lite"/>
    </source>
</evidence>
<dbReference type="FunFam" id="1.10.510.10:FF:000024">
    <property type="entry name" value="Probable serine/threonine-protein kinase cot-1"/>
    <property type="match status" value="1"/>
</dbReference>
<reference evidence="18" key="1">
    <citation type="submission" date="2021-06" db="EMBL/GenBank/DDBJ databases">
        <authorList>
            <person name="Kallberg Y."/>
            <person name="Tangrot J."/>
            <person name="Rosling A."/>
        </authorList>
    </citation>
    <scope>NUCLEOTIDE SEQUENCE</scope>
    <source>
        <strain evidence="18">UK204</strain>
    </source>
</reference>
<dbReference type="InterPro" id="IPR000095">
    <property type="entry name" value="CRIB_dom"/>
</dbReference>
<dbReference type="InterPro" id="IPR053002">
    <property type="entry name" value="Metalloproteinase_M10B"/>
</dbReference>
<dbReference type="SMART" id="SM00220">
    <property type="entry name" value="S_TKc"/>
    <property type="match status" value="1"/>
</dbReference>
<dbReference type="SMART" id="SM00133">
    <property type="entry name" value="S_TK_X"/>
    <property type="match status" value="1"/>
</dbReference>
<keyword evidence="3" id="KW-0723">Serine/threonine-protein kinase</keyword>
<dbReference type="EC" id="2.7.11.1" evidence="2"/>
<dbReference type="EMBL" id="CAJVPQ010001405">
    <property type="protein sequence ID" value="CAG8550738.1"/>
    <property type="molecule type" value="Genomic_DNA"/>
</dbReference>
<evidence type="ECO:0000256" key="8">
    <source>
        <dbReference type="ARBA" id="ARBA00022840"/>
    </source>
</evidence>
<dbReference type="Gene3D" id="3.30.200.20">
    <property type="entry name" value="Phosphorylase Kinase, domain 1"/>
    <property type="match status" value="1"/>
</dbReference>
<feature type="domain" description="Protein kinase" evidence="14">
    <location>
        <begin position="229"/>
        <end position="579"/>
    </location>
</feature>
<comment type="caution">
    <text evidence="18">The sequence shown here is derived from an EMBL/GenBank/DDBJ whole genome shotgun (WGS) entry which is preliminary data.</text>
</comment>
<organism evidence="18 19">
    <name type="scientific">Funneliformis caledonium</name>
    <dbReference type="NCBI Taxonomy" id="1117310"/>
    <lineage>
        <taxon>Eukaryota</taxon>
        <taxon>Fungi</taxon>
        <taxon>Fungi incertae sedis</taxon>
        <taxon>Mucoromycota</taxon>
        <taxon>Glomeromycotina</taxon>
        <taxon>Glomeromycetes</taxon>
        <taxon>Glomerales</taxon>
        <taxon>Glomeraceae</taxon>
        <taxon>Funneliformis</taxon>
    </lineage>
</organism>
<dbReference type="GO" id="GO:0005737">
    <property type="term" value="C:cytoplasm"/>
    <property type="evidence" value="ECO:0007669"/>
    <property type="project" value="TreeGrafter"/>
</dbReference>
<dbReference type="GO" id="GO:0004674">
    <property type="term" value="F:protein serine/threonine kinase activity"/>
    <property type="evidence" value="ECO:0007669"/>
    <property type="project" value="UniProtKB-KW"/>
</dbReference>
<dbReference type="InterPro" id="IPR021917">
    <property type="entry name" value="Unchr_Zn-peptidase-like"/>
</dbReference>
<feature type="domain" description="AGC-kinase C-terminal" evidence="16">
    <location>
        <begin position="580"/>
        <end position="665"/>
    </location>
</feature>
<feature type="domain" description="CRIB" evidence="15">
    <location>
        <begin position="65"/>
        <end position="78"/>
    </location>
</feature>
<evidence type="ECO:0000256" key="3">
    <source>
        <dbReference type="ARBA" id="ARBA00022527"/>
    </source>
</evidence>
<name>A0A9N9B332_9GLOM</name>
<evidence type="ECO:0000256" key="11">
    <source>
        <dbReference type="ARBA" id="ARBA00048679"/>
    </source>
</evidence>
<evidence type="ECO:0000256" key="4">
    <source>
        <dbReference type="ARBA" id="ARBA00022553"/>
    </source>
</evidence>
<evidence type="ECO:0000313" key="18">
    <source>
        <dbReference type="EMBL" id="CAG8550738.1"/>
    </source>
</evidence>
<dbReference type="Pfam" id="PF00069">
    <property type="entry name" value="Pkinase"/>
    <property type="match status" value="2"/>
</dbReference>
<proteinExistence type="inferred from homology"/>
<dbReference type="CDD" id="cd05573">
    <property type="entry name" value="STKc_ROCK_NDR_like"/>
    <property type="match status" value="1"/>
</dbReference>
<protein>
    <recommendedName>
        <fullName evidence="2">non-specific serine/threonine protein kinase</fullName>
        <ecNumber evidence="2">2.7.11.1</ecNumber>
    </recommendedName>
</protein>
<evidence type="ECO:0000256" key="7">
    <source>
        <dbReference type="ARBA" id="ARBA00022777"/>
    </source>
</evidence>
<dbReference type="GO" id="GO:0007010">
    <property type="term" value="P:cytoskeleton organization"/>
    <property type="evidence" value="ECO:0007669"/>
    <property type="project" value="UniProtKB-ARBA"/>
</dbReference>
<dbReference type="SUPFAM" id="SSF51101">
    <property type="entry name" value="Mannose-binding lectins"/>
    <property type="match status" value="1"/>
</dbReference>
<evidence type="ECO:0000256" key="6">
    <source>
        <dbReference type="ARBA" id="ARBA00022741"/>
    </source>
</evidence>
<dbReference type="InterPro" id="IPR017441">
    <property type="entry name" value="Protein_kinase_ATP_BS"/>
</dbReference>
<evidence type="ECO:0000259" key="14">
    <source>
        <dbReference type="PROSITE" id="PS50011"/>
    </source>
</evidence>
<dbReference type="Gene3D" id="1.10.510.10">
    <property type="entry name" value="Transferase(Phosphotransferase) domain 1"/>
    <property type="match status" value="1"/>
</dbReference>
<dbReference type="PROSITE" id="PS00108">
    <property type="entry name" value="PROTEIN_KINASE_ST"/>
    <property type="match status" value="1"/>
</dbReference>
<dbReference type="InterPro" id="IPR001229">
    <property type="entry name" value="Jacalin-like_lectin_dom"/>
</dbReference>
<dbReference type="PROSITE" id="PS51285">
    <property type="entry name" value="AGC_KINASE_CTER"/>
    <property type="match status" value="1"/>
</dbReference>
<keyword evidence="7" id="KW-0418">Kinase</keyword>
<evidence type="ECO:0000259" key="15">
    <source>
        <dbReference type="PROSITE" id="PS50108"/>
    </source>
</evidence>
<dbReference type="Gene3D" id="2.100.10.30">
    <property type="entry name" value="Jacalin-like lectin domain"/>
    <property type="match status" value="1"/>
</dbReference>
<comment type="similarity">
    <text evidence="9">Belongs to the protein kinase superfamily. STE Ser/Thr protein kinase family. COT1 subfamily.</text>
</comment>
<dbReference type="Pfam" id="PF01419">
    <property type="entry name" value="Jacalin"/>
    <property type="match status" value="1"/>
</dbReference>
<dbReference type="PROSITE" id="PS51752">
    <property type="entry name" value="JACALIN_LECTIN"/>
    <property type="match status" value="1"/>
</dbReference>
<feature type="region of interest" description="Disordered" evidence="13">
    <location>
        <begin position="1"/>
        <end position="27"/>
    </location>
</feature>
<dbReference type="OrthoDB" id="3638488at2759"/>
<accession>A0A9N9B332</accession>
<evidence type="ECO:0000256" key="5">
    <source>
        <dbReference type="ARBA" id="ARBA00022679"/>
    </source>
</evidence>
<dbReference type="PROSITE" id="PS50011">
    <property type="entry name" value="PROTEIN_KINASE_DOM"/>
    <property type="match status" value="1"/>
</dbReference>
<evidence type="ECO:0000256" key="9">
    <source>
        <dbReference type="ARBA" id="ARBA00038271"/>
    </source>
</evidence>
<dbReference type="InterPro" id="IPR011009">
    <property type="entry name" value="Kinase-like_dom_sf"/>
</dbReference>
<gene>
    <name evidence="18" type="ORF">FCALED_LOCUS6105</name>
</gene>
<evidence type="ECO:0000256" key="10">
    <source>
        <dbReference type="ARBA" id="ARBA00047899"/>
    </source>
</evidence>
<evidence type="ECO:0000259" key="17">
    <source>
        <dbReference type="PROSITE" id="PS51752"/>
    </source>
</evidence>
<evidence type="ECO:0000313" key="19">
    <source>
        <dbReference type="Proteomes" id="UP000789570"/>
    </source>
</evidence>